<comment type="caution">
    <text evidence="3">The sequence shown here is derived from an EMBL/GenBank/DDBJ whole genome shotgun (WGS) entry which is preliminary data.</text>
</comment>
<feature type="transmembrane region" description="Helical" evidence="1">
    <location>
        <begin position="92"/>
        <end position="114"/>
    </location>
</feature>
<evidence type="ECO:0000313" key="3">
    <source>
        <dbReference type="EMBL" id="KKS83055.1"/>
    </source>
</evidence>
<feature type="signal peptide" evidence="2">
    <location>
        <begin position="1"/>
        <end position="27"/>
    </location>
</feature>
<keyword evidence="2" id="KW-0732">Signal</keyword>
<evidence type="ECO:0000256" key="1">
    <source>
        <dbReference type="SAM" id="Phobius"/>
    </source>
</evidence>
<keyword evidence="1" id="KW-0472">Membrane</keyword>
<keyword evidence="1" id="KW-0812">Transmembrane</keyword>
<feature type="transmembrane region" description="Helical" evidence="1">
    <location>
        <begin position="51"/>
        <end position="71"/>
    </location>
</feature>
<organism evidence="3 4">
    <name type="scientific">Candidatus Wolfebacteria bacterium GW2011_GWC1_43_10</name>
    <dbReference type="NCBI Taxonomy" id="1619011"/>
    <lineage>
        <taxon>Bacteria</taxon>
        <taxon>Candidatus Wolfeibacteriota</taxon>
    </lineage>
</organism>
<dbReference type="EMBL" id="LCFA01000002">
    <property type="protein sequence ID" value="KKS83055.1"/>
    <property type="molecule type" value="Genomic_DNA"/>
</dbReference>
<evidence type="ECO:0000256" key="2">
    <source>
        <dbReference type="SAM" id="SignalP"/>
    </source>
</evidence>
<protein>
    <submittedName>
        <fullName evidence="3">Uncharacterized protein</fullName>
    </submittedName>
</protein>
<dbReference type="Proteomes" id="UP000034810">
    <property type="component" value="Unassembled WGS sequence"/>
</dbReference>
<dbReference type="Pfam" id="PF18895">
    <property type="entry name" value="T4SS_pilin"/>
    <property type="match status" value="1"/>
</dbReference>
<reference evidence="3 4" key="1">
    <citation type="journal article" date="2015" name="Nature">
        <title>rRNA introns, odd ribosomes, and small enigmatic genomes across a large radiation of phyla.</title>
        <authorList>
            <person name="Brown C.T."/>
            <person name="Hug L.A."/>
            <person name="Thomas B.C."/>
            <person name="Sharon I."/>
            <person name="Castelle C.J."/>
            <person name="Singh A."/>
            <person name="Wilkins M.J."/>
            <person name="Williams K.H."/>
            <person name="Banfield J.F."/>
        </authorList>
    </citation>
    <scope>NUCLEOTIDE SEQUENCE [LARGE SCALE GENOMIC DNA]</scope>
</reference>
<keyword evidence="1" id="KW-1133">Transmembrane helix</keyword>
<dbReference type="InterPro" id="IPR043993">
    <property type="entry name" value="T4SS_pilin"/>
</dbReference>
<proteinExistence type="predicted"/>
<gene>
    <name evidence="3" type="ORF">UV58_C0002G0065</name>
</gene>
<sequence>MTRISIKKYLSWFFLLALLLVSPTIFAADEFQTPENLKSVGGIINILNQVVSILYQVFFIVAVGAILWAAFTYLRAGQDAKMVDQAKNQLKYAVIAIVVALVAGGASLIIKSFIESAS</sequence>
<evidence type="ECO:0000313" key="4">
    <source>
        <dbReference type="Proteomes" id="UP000034810"/>
    </source>
</evidence>
<accession>A0A0G1CBL6</accession>
<feature type="chain" id="PRO_5002536299" evidence="2">
    <location>
        <begin position="28"/>
        <end position="118"/>
    </location>
</feature>
<dbReference type="AlphaFoldDB" id="A0A0G1CBL6"/>
<name>A0A0G1CBL6_9BACT</name>